<dbReference type="EMBL" id="LN868938">
    <property type="protein sequence ID" value="CRY76879.1"/>
    <property type="molecule type" value="Genomic_DNA"/>
</dbReference>
<dbReference type="InterPro" id="IPR036388">
    <property type="entry name" value="WH-like_DNA-bd_sf"/>
</dbReference>
<dbReference type="SUPFAM" id="SSF46894">
    <property type="entry name" value="C-terminal effector domain of the bipartite response regulators"/>
    <property type="match status" value="1"/>
</dbReference>
<dbReference type="PANTHER" id="PTHR44688:SF16">
    <property type="entry name" value="DNA-BINDING TRANSCRIPTIONAL ACTIVATOR DEVR_DOSR"/>
    <property type="match status" value="1"/>
</dbReference>
<dbReference type="PANTHER" id="PTHR44688">
    <property type="entry name" value="DNA-BINDING TRANSCRIPTIONAL ACTIVATOR DEVR_DOSR"/>
    <property type="match status" value="1"/>
</dbReference>
<dbReference type="Gene3D" id="1.10.10.10">
    <property type="entry name" value="Winged helix-like DNA-binding domain superfamily/Winged helix DNA-binding domain"/>
    <property type="match status" value="1"/>
</dbReference>
<dbReference type="GO" id="GO:0006355">
    <property type="term" value="P:regulation of DNA-templated transcription"/>
    <property type="evidence" value="ECO:0007669"/>
    <property type="project" value="InterPro"/>
</dbReference>
<dbReference type="PROSITE" id="PS50043">
    <property type="entry name" value="HTH_LUXR_2"/>
    <property type="match status" value="1"/>
</dbReference>
<evidence type="ECO:0000313" key="5">
    <source>
        <dbReference type="EMBL" id="CRY76879.1"/>
    </source>
</evidence>
<reference evidence="6" key="1">
    <citation type="submission" date="2015-03" db="EMBL/GenBank/DDBJ databases">
        <authorList>
            <consortium name="Pathogen Informatics"/>
        </authorList>
    </citation>
    <scope>NUCLEOTIDE SEQUENCE [LARGE SCALE GENOMIC DNA]</scope>
    <source>
        <strain evidence="6">NCTC11134</strain>
    </source>
</reference>
<dbReference type="PRINTS" id="PR00038">
    <property type="entry name" value="HTHLUXR"/>
</dbReference>
<evidence type="ECO:0000259" key="4">
    <source>
        <dbReference type="PROSITE" id="PS50043"/>
    </source>
</evidence>
<dbReference type="Gene3D" id="3.30.450.40">
    <property type="match status" value="1"/>
</dbReference>
<evidence type="ECO:0000313" key="6">
    <source>
        <dbReference type="Proteomes" id="UP000057820"/>
    </source>
</evidence>
<evidence type="ECO:0000256" key="2">
    <source>
        <dbReference type="ARBA" id="ARBA00023125"/>
    </source>
</evidence>
<organism evidence="5 6">
    <name type="scientific">Nocardia farcinica</name>
    <dbReference type="NCBI Taxonomy" id="37329"/>
    <lineage>
        <taxon>Bacteria</taxon>
        <taxon>Bacillati</taxon>
        <taxon>Actinomycetota</taxon>
        <taxon>Actinomycetes</taxon>
        <taxon>Mycobacteriales</taxon>
        <taxon>Nocardiaceae</taxon>
        <taxon>Nocardia</taxon>
    </lineage>
</organism>
<dbReference type="SMART" id="SM00421">
    <property type="entry name" value="HTH_LUXR"/>
    <property type="match status" value="1"/>
</dbReference>
<dbReference type="GO" id="GO:0003677">
    <property type="term" value="F:DNA binding"/>
    <property type="evidence" value="ECO:0007669"/>
    <property type="project" value="UniProtKB-KW"/>
</dbReference>
<name>A0A0H5NNZ7_NOCFR</name>
<evidence type="ECO:0000256" key="3">
    <source>
        <dbReference type="ARBA" id="ARBA00023163"/>
    </source>
</evidence>
<dbReference type="Proteomes" id="UP000057820">
    <property type="component" value="Chromosome 1"/>
</dbReference>
<dbReference type="SUPFAM" id="SSF55781">
    <property type="entry name" value="GAF domain-like"/>
    <property type="match status" value="1"/>
</dbReference>
<dbReference type="InterPro" id="IPR000792">
    <property type="entry name" value="Tscrpt_reg_LuxR_C"/>
</dbReference>
<dbReference type="AlphaFoldDB" id="A0A0H5NNZ7"/>
<keyword evidence="1" id="KW-0805">Transcription regulation</keyword>
<dbReference type="Pfam" id="PF00196">
    <property type="entry name" value="GerE"/>
    <property type="match status" value="1"/>
</dbReference>
<accession>A0A0H5NNZ7</accession>
<evidence type="ECO:0000256" key="1">
    <source>
        <dbReference type="ARBA" id="ARBA00023015"/>
    </source>
</evidence>
<feature type="domain" description="HTH luxR-type" evidence="4">
    <location>
        <begin position="246"/>
        <end position="311"/>
    </location>
</feature>
<dbReference type="InterPro" id="IPR016032">
    <property type="entry name" value="Sig_transdc_resp-reg_C-effctor"/>
</dbReference>
<sequence>MRNPAVDSGGGRLAKAVGQLQRHMLFDAALLVHQPAGARSRIVSRLGYSQGAAWALQHLFPRDYEVGFTARLNPDDHLPLSISDVRVDIREQFTRTVLFRRYLRAEGYADGMSVELFDDGDYVGVAHFSARRPDAFGTAQRALAQDLSGLLALALRHGEHAAESPAERGAAGRTYLRWGPDQRIADTARAVPFLDDPAFARVVDAFLTSALTELRHLWLHQGAWYRVVLARRGDFGDLEVCVRAVTPDEVWRLSAQELRVLSGLVVGRTDAEIAADLSLSPRTVHAHMVSIRRKLGVTRRTEAAARATATATFVPGPATAPVPDLARIYRDTALS</sequence>
<keyword evidence="2" id="KW-0238">DNA-binding</keyword>
<dbReference type="InterPro" id="IPR029016">
    <property type="entry name" value="GAF-like_dom_sf"/>
</dbReference>
<keyword evidence="3" id="KW-0804">Transcription</keyword>
<dbReference type="KEGG" id="nfr:ERS450000_02069"/>
<dbReference type="CDD" id="cd06170">
    <property type="entry name" value="LuxR_C_like"/>
    <property type="match status" value="1"/>
</dbReference>
<dbReference type="RefSeq" id="WP_060592228.1">
    <property type="nucleotide sequence ID" value="NZ_CP031418.1"/>
</dbReference>
<protein>
    <submittedName>
        <fullName evidence="5">ATP-dependent transcriptional regulator</fullName>
    </submittedName>
</protein>
<proteinExistence type="predicted"/>
<gene>
    <name evidence="5" type="ORF">ERS450000_02069</name>
</gene>